<keyword evidence="1" id="KW-0472">Membrane</keyword>
<dbReference type="EMBL" id="CP107567">
    <property type="protein sequence ID" value="UYQ61527.1"/>
    <property type="molecule type" value="Genomic_DNA"/>
</dbReference>
<name>A0ABY6I3H7_STRPE</name>
<organism evidence="2 3">
    <name type="scientific">Streptomyces peucetius</name>
    <dbReference type="NCBI Taxonomy" id="1950"/>
    <lineage>
        <taxon>Bacteria</taxon>
        <taxon>Bacillati</taxon>
        <taxon>Actinomycetota</taxon>
        <taxon>Actinomycetes</taxon>
        <taxon>Kitasatosporales</taxon>
        <taxon>Streptomycetaceae</taxon>
        <taxon>Streptomyces</taxon>
    </lineage>
</organism>
<protein>
    <submittedName>
        <fullName evidence="2">DUF6343 family protein</fullName>
    </submittedName>
</protein>
<accession>A0ABY6I3H7</accession>
<dbReference type="Pfam" id="PF19870">
    <property type="entry name" value="DUF6343"/>
    <property type="match status" value="1"/>
</dbReference>
<dbReference type="Proteomes" id="UP001163878">
    <property type="component" value="Chromosome"/>
</dbReference>
<evidence type="ECO:0000313" key="2">
    <source>
        <dbReference type="EMBL" id="UYQ61527.1"/>
    </source>
</evidence>
<proteinExistence type="predicted"/>
<dbReference type="RefSeq" id="WP_264242737.1">
    <property type="nucleotide sequence ID" value="NZ_CP107567.1"/>
</dbReference>
<evidence type="ECO:0000256" key="1">
    <source>
        <dbReference type="SAM" id="Phobius"/>
    </source>
</evidence>
<keyword evidence="1" id="KW-1133">Transmembrane helix</keyword>
<keyword evidence="1" id="KW-0812">Transmembrane</keyword>
<gene>
    <name evidence="2" type="ORF">OGH68_08585</name>
</gene>
<evidence type="ECO:0000313" key="3">
    <source>
        <dbReference type="Proteomes" id="UP001163878"/>
    </source>
</evidence>
<feature type="transmembrane region" description="Helical" evidence="1">
    <location>
        <begin position="18"/>
        <end position="37"/>
    </location>
</feature>
<dbReference type="InterPro" id="IPR045924">
    <property type="entry name" value="DUF6343"/>
</dbReference>
<feature type="transmembrane region" description="Helical" evidence="1">
    <location>
        <begin position="43"/>
        <end position="62"/>
    </location>
</feature>
<sequence>MRTGSEPVTARSPLRMRFWLGVWGLIWTAVGTVAFALTERPGWAVVCGILFLVVAVDLFLVVRHIRQGPHFQPGRDVPPYEPPGRD</sequence>
<keyword evidence="3" id="KW-1185">Reference proteome</keyword>
<reference evidence="2" key="1">
    <citation type="submission" date="2022-10" db="EMBL/GenBank/DDBJ databases">
        <title>Cytochrome P450 Catalyzes Benzene Ring Formation in the Biosynthesis of Trialkyl-Substituted Aromatic Polyketides.</title>
        <authorList>
            <person name="Zhao E."/>
            <person name="Ge H."/>
        </authorList>
    </citation>
    <scope>NUCLEOTIDE SEQUENCE</scope>
    <source>
        <strain evidence="2">NA0869</strain>
    </source>
</reference>